<reference evidence="1" key="1">
    <citation type="submission" date="2021-10" db="EMBL/GenBank/DDBJ databases">
        <authorList>
            <person name="Dean J.D."/>
            <person name="Kim M.K."/>
            <person name="Newey C.N."/>
            <person name="Stoker T.S."/>
            <person name="Thompson D.W."/>
            <person name="Grose J.H."/>
        </authorList>
    </citation>
    <scope>NUCLEOTIDE SEQUENCE</scope>
    <source>
        <strain evidence="1">BT178</strain>
    </source>
</reference>
<comment type="caution">
    <text evidence="1">The sequence shown here is derived from an EMBL/GenBank/DDBJ whole genome shotgun (WGS) entry which is preliminary data.</text>
</comment>
<protein>
    <recommendedName>
        <fullName evidence="3">Glyoxalase</fullName>
    </recommendedName>
</protein>
<name>A0ABS8APE7_9BACT</name>
<dbReference type="RefSeq" id="WP_226171573.1">
    <property type="nucleotide sequence ID" value="NZ_JAJADR010000001.1"/>
</dbReference>
<dbReference type="Proteomes" id="UP001165296">
    <property type="component" value="Unassembled WGS sequence"/>
</dbReference>
<evidence type="ECO:0000313" key="1">
    <source>
        <dbReference type="EMBL" id="MCB2406877.1"/>
    </source>
</evidence>
<proteinExistence type="predicted"/>
<sequence length="145" mass="16159">MTLPDLPTTPDTALLALRPQLATALPAASEPTIGDFLHRTLRPVLKLQNELLLLLVADFVREHHVAFAGQDAAARQRTVAEVLGRNVKLRYTVIGSIIGLFTQAEQQFYRQHRSEVNRRILELATQRVQSQLPALQEHIGTQAPV</sequence>
<accession>A0ABS8APE7</accession>
<gene>
    <name evidence="1" type="ORF">LGH74_02710</name>
</gene>
<keyword evidence="2" id="KW-1185">Reference proteome</keyword>
<dbReference type="EMBL" id="JAJADR010000001">
    <property type="protein sequence ID" value="MCB2406877.1"/>
    <property type="molecule type" value="Genomic_DNA"/>
</dbReference>
<organism evidence="1 2">
    <name type="scientific">Hymenobacter lucidus</name>
    <dbReference type="NCBI Taxonomy" id="2880930"/>
    <lineage>
        <taxon>Bacteria</taxon>
        <taxon>Pseudomonadati</taxon>
        <taxon>Bacteroidota</taxon>
        <taxon>Cytophagia</taxon>
        <taxon>Cytophagales</taxon>
        <taxon>Hymenobacteraceae</taxon>
        <taxon>Hymenobacter</taxon>
    </lineage>
</organism>
<evidence type="ECO:0000313" key="2">
    <source>
        <dbReference type="Proteomes" id="UP001165296"/>
    </source>
</evidence>
<evidence type="ECO:0008006" key="3">
    <source>
        <dbReference type="Google" id="ProtNLM"/>
    </source>
</evidence>